<dbReference type="Pfam" id="PF00403">
    <property type="entry name" value="HMA"/>
    <property type="match status" value="1"/>
</dbReference>
<dbReference type="SUPFAM" id="SSF81653">
    <property type="entry name" value="Calcium ATPase, transduction domain A"/>
    <property type="match status" value="1"/>
</dbReference>
<dbReference type="PANTHER" id="PTHR43520">
    <property type="entry name" value="ATP7, ISOFORM B"/>
    <property type="match status" value="1"/>
</dbReference>
<dbReference type="SUPFAM" id="SSF56784">
    <property type="entry name" value="HAD-like"/>
    <property type="match status" value="1"/>
</dbReference>
<feature type="transmembrane region" description="Helical" evidence="15">
    <location>
        <begin position="238"/>
        <end position="260"/>
    </location>
</feature>
<evidence type="ECO:0000256" key="6">
    <source>
        <dbReference type="ARBA" id="ARBA00022692"/>
    </source>
</evidence>
<evidence type="ECO:0000256" key="9">
    <source>
        <dbReference type="ARBA" id="ARBA00022840"/>
    </source>
</evidence>
<dbReference type="NCBIfam" id="TIGR01525">
    <property type="entry name" value="ATPase-IB_hvy"/>
    <property type="match status" value="1"/>
</dbReference>
<dbReference type="CDD" id="cd00371">
    <property type="entry name" value="HMA"/>
    <property type="match status" value="1"/>
</dbReference>
<dbReference type="NCBIfam" id="TIGR01511">
    <property type="entry name" value="ATPase-IB1_Cu"/>
    <property type="match status" value="1"/>
</dbReference>
<keyword evidence="13" id="KW-0406">Ion transport</keyword>
<dbReference type="InterPro" id="IPR036163">
    <property type="entry name" value="HMA_dom_sf"/>
</dbReference>
<keyword evidence="4 15" id="KW-1003">Cell membrane</keyword>
<keyword evidence="11" id="KW-1278">Translocase</keyword>
<dbReference type="InterPro" id="IPR008250">
    <property type="entry name" value="ATPase_P-typ_transduc_dom_A_sf"/>
</dbReference>
<dbReference type="Gene3D" id="3.40.1110.10">
    <property type="entry name" value="Calcium-transporting ATPase, cytoplasmic domain N"/>
    <property type="match status" value="1"/>
</dbReference>
<evidence type="ECO:0000256" key="4">
    <source>
        <dbReference type="ARBA" id="ARBA00022475"/>
    </source>
</evidence>
<keyword evidence="18" id="KW-1185">Reference proteome</keyword>
<comment type="caution">
    <text evidence="17">The sequence shown here is derived from an EMBL/GenBank/DDBJ whole genome shotgun (WGS) entry which is preliminary data.</text>
</comment>
<evidence type="ECO:0000256" key="7">
    <source>
        <dbReference type="ARBA" id="ARBA00022723"/>
    </source>
</evidence>
<dbReference type="InterPro" id="IPR036412">
    <property type="entry name" value="HAD-like_sf"/>
</dbReference>
<keyword evidence="9 15" id="KW-0067">ATP-binding</keyword>
<dbReference type="PRINTS" id="PR00119">
    <property type="entry name" value="CATATPASE"/>
</dbReference>
<feature type="domain" description="HMA" evidence="16">
    <location>
        <begin position="85"/>
        <end position="151"/>
    </location>
</feature>
<feature type="transmembrane region" description="Helical" evidence="15">
    <location>
        <begin position="418"/>
        <end position="439"/>
    </location>
</feature>
<reference evidence="17 18" key="1">
    <citation type="submission" date="2024-05" db="EMBL/GenBank/DDBJ databases">
        <authorList>
            <consortium name="Candidatus Magnetaquicoccaceae bacterium FCR-1 genome sequencing consortium"/>
            <person name="Shimoshige H."/>
            <person name="Shimamura S."/>
            <person name="Taoka A."/>
            <person name="Kobayashi H."/>
            <person name="Maekawa T."/>
        </authorList>
    </citation>
    <scope>NUCLEOTIDE SEQUENCE [LARGE SCALE GENOMIC DNA]</scope>
    <source>
        <strain evidence="17 18">FCR-1</strain>
    </source>
</reference>
<comment type="subcellular location">
    <subcellularLocation>
        <location evidence="1">Cell membrane</location>
        <topology evidence="1">Multi-pass membrane protein</topology>
    </subcellularLocation>
</comment>
<dbReference type="Gene3D" id="3.30.70.100">
    <property type="match status" value="1"/>
</dbReference>
<evidence type="ECO:0000256" key="3">
    <source>
        <dbReference type="ARBA" id="ARBA00022448"/>
    </source>
</evidence>
<evidence type="ECO:0000313" key="18">
    <source>
        <dbReference type="Proteomes" id="UP001628193"/>
    </source>
</evidence>
<keyword evidence="12 15" id="KW-1133">Transmembrane helix</keyword>
<organism evidence="17 18">
    <name type="scientific">Candidatus Magnetaquiglobus chichijimensis</name>
    <dbReference type="NCBI Taxonomy" id="3141448"/>
    <lineage>
        <taxon>Bacteria</taxon>
        <taxon>Pseudomonadati</taxon>
        <taxon>Pseudomonadota</taxon>
        <taxon>Magnetococcia</taxon>
        <taxon>Magnetococcales</taxon>
        <taxon>Candidatus Magnetaquicoccaceae</taxon>
        <taxon>Candidatus Magnetaquiglobus</taxon>
    </lineage>
</organism>
<proteinExistence type="inferred from homology"/>
<dbReference type="InterPro" id="IPR023214">
    <property type="entry name" value="HAD_sf"/>
</dbReference>
<accession>A0ABQ0C7L5</accession>
<keyword evidence="7 15" id="KW-0479">Metal-binding</keyword>
<dbReference type="Proteomes" id="UP001628193">
    <property type="component" value="Unassembled WGS sequence"/>
</dbReference>
<evidence type="ECO:0000313" key="17">
    <source>
        <dbReference type="EMBL" id="GAB0056880.1"/>
    </source>
</evidence>
<evidence type="ECO:0000256" key="15">
    <source>
        <dbReference type="RuleBase" id="RU362081"/>
    </source>
</evidence>
<evidence type="ECO:0000256" key="1">
    <source>
        <dbReference type="ARBA" id="ARBA00004651"/>
    </source>
</evidence>
<sequence>MSKGCFHCGLEIPSNVSIQDEERAFCCTGCLGAWRLIHGLGLDEYYLRREGVAGTRPEENDRAALAPFDDSTYQNSLVAEVDGGREVCLLIDGIHCAACVWLNEQMLRRLPGVSDVWINFATHRARVRWNPDQTRLSEIIGTVRGIGYRAEPYDPTLGEKGRARRDRALLLRLGVAAFGAANVMFIAVALYAGYFQGMDREAKNFFHWVSLILATPVIFYSGSVFTRGAWNGLKLGRLTMDLPVALGAWVTYLYSVVVTLRGVGEVYFDSVTMFMFVLLTGRFLESIARGKAAGSMERLINLEPRQAVVLRDGESVTVPVRDVRVGDRVVIKPGERVPVDGSIESGVTSVDESMLTGESLPVTRGPGAMLVAGTQNLEGSVILMVERIGEETALARILRLVETAQAERPAIQGVADRVAARFIAIVLVLAGVTLGYWLWRDPSRALENSVAVLIITCPCALGLGAPAAMLVAMGAGARLGILLKNGETVERLERVTRVVMDKTGVLTLGLPRVERIVPLGDRDEREVLTLAAAVEQHSEHPVGRAIHRAFQTHGWPMPHQVVDARNVPGLGMEGVVDGHLARVGRLEFVVEGGEDLGQAPDDLKEACTWSACGVDGRLWGWIGLADAIKPHAREAVTALREAGLPVTMLSGDRRAVVEQVGAETGVEQAESALLPEGKEQRIAEMQQSGAVVAMVGDGVNDAPALARADVAMVVANATDLAVASADVILLNRELSTVPMVFTLARRTLQIIRQNYRFSLFYNLLAIPLAMAGWVSPIVAAIAMPLSSLVVVGNALRLRDLEKKK</sequence>
<evidence type="ECO:0000256" key="13">
    <source>
        <dbReference type="ARBA" id="ARBA00023065"/>
    </source>
</evidence>
<evidence type="ECO:0000256" key="11">
    <source>
        <dbReference type="ARBA" id="ARBA00022967"/>
    </source>
</evidence>
<evidence type="ECO:0000259" key="16">
    <source>
        <dbReference type="PROSITE" id="PS50846"/>
    </source>
</evidence>
<evidence type="ECO:0000256" key="10">
    <source>
        <dbReference type="ARBA" id="ARBA00022842"/>
    </source>
</evidence>
<dbReference type="Gene3D" id="2.70.150.10">
    <property type="entry name" value="Calcium-transporting ATPase, cytoplasmic transduction domain A"/>
    <property type="match status" value="1"/>
</dbReference>
<feature type="transmembrane region" description="Helical" evidence="15">
    <location>
        <begin position="755"/>
        <end position="771"/>
    </location>
</feature>
<dbReference type="InterPro" id="IPR059000">
    <property type="entry name" value="ATPase_P-type_domA"/>
</dbReference>
<evidence type="ECO:0000256" key="14">
    <source>
        <dbReference type="ARBA" id="ARBA00023136"/>
    </source>
</evidence>
<dbReference type="PANTHER" id="PTHR43520:SF5">
    <property type="entry name" value="CATION-TRANSPORTING P-TYPE ATPASE-RELATED"/>
    <property type="match status" value="1"/>
</dbReference>
<dbReference type="EMBL" id="BAAFGK010000004">
    <property type="protein sequence ID" value="GAB0056880.1"/>
    <property type="molecule type" value="Genomic_DNA"/>
</dbReference>
<keyword evidence="10" id="KW-0460">Magnesium</keyword>
<dbReference type="InterPro" id="IPR006121">
    <property type="entry name" value="HMA_dom"/>
</dbReference>
<dbReference type="Pfam" id="PF00122">
    <property type="entry name" value="E1-E2_ATPase"/>
    <property type="match status" value="1"/>
</dbReference>
<dbReference type="RefSeq" id="WP_420904599.1">
    <property type="nucleotide sequence ID" value="NZ_BAAFGK010000004.1"/>
</dbReference>
<evidence type="ECO:0000256" key="2">
    <source>
        <dbReference type="ARBA" id="ARBA00006024"/>
    </source>
</evidence>
<keyword evidence="8 15" id="KW-0547">Nucleotide-binding</keyword>
<name>A0ABQ0C7L5_9PROT</name>
<comment type="similarity">
    <text evidence="2 15">Belongs to the cation transport ATPase (P-type) (TC 3.A.3) family. Type IB subfamily.</text>
</comment>
<evidence type="ECO:0000256" key="5">
    <source>
        <dbReference type="ARBA" id="ARBA00022553"/>
    </source>
</evidence>
<gene>
    <name evidence="17" type="primary">copA_3</name>
    <name evidence="17" type="ORF">SIID45300_01195</name>
</gene>
<dbReference type="Gene3D" id="3.40.50.1000">
    <property type="entry name" value="HAD superfamily/HAD-like"/>
    <property type="match status" value="1"/>
</dbReference>
<protein>
    <submittedName>
        <fullName evidence="17">Copper-exporting P-type ATPase</fullName>
    </submittedName>
</protein>
<reference evidence="17 18" key="2">
    <citation type="submission" date="2024-09" db="EMBL/GenBank/DDBJ databases">
        <title>Draft genome sequence of Candidatus Magnetaquicoccaceae bacterium FCR-1.</title>
        <authorList>
            <person name="Shimoshige H."/>
            <person name="Shimamura S."/>
            <person name="Taoka A."/>
            <person name="Kobayashi H."/>
            <person name="Maekawa T."/>
        </authorList>
    </citation>
    <scope>NUCLEOTIDE SEQUENCE [LARGE SCALE GENOMIC DNA]</scope>
    <source>
        <strain evidence="17 18">FCR-1</strain>
    </source>
</reference>
<dbReference type="InterPro" id="IPR023298">
    <property type="entry name" value="ATPase_P-typ_TM_dom_sf"/>
</dbReference>
<dbReference type="PRINTS" id="PR00120">
    <property type="entry name" value="HATPASE"/>
</dbReference>
<dbReference type="Pfam" id="PF12156">
    <property type="entry name" value="ATPase-cat_bd"/>
    <property type="match status" value="1"/>
</dbReference>
<dbReference type="NCBIfam" id="TIGR01494">
    <property type="entry name" value="ATPase_P-type"/>
    <property type="match status" value="1"/>
</dbReference>
<feature type="transmembrane region" description="Helical" evidence="15">
    <location>
        <begin position="451"/>
        <end position="475"/>
    </location>
</feature>
<dbReference type="InterPro" id="IPR001757">
    <property type="entry name" value="P_typ_ATPase"/>
</dbReference>
<dbReference type="InterPro" id="IPR027256">
    <property type="entry name" value="P-typ_ATPase_IB"/>
</dbReference>
<dbReference type="PROSITE" id="PS50846">
    <property type="entry name" value="HMA_2"/>
    <property type="match status" value="1"/>
</dbReference>
<dbReference type="InterPro" id="IPR021993">
    <property type="entry name" value="ATPase-cat-bd"/>
</dbReference>
<keyword evidence="6 15" id="KW-0812">Transmembrane</keyword>
<keyword evidence="3" id="KW-0813">Transport</keyword>
<dbReference type="SUPFAM" id="SSF55008">
    <property type="entry name" value="HMA, heavy metal-associated domain"/>
    <property type="match status" value="1"/>
</dbReference>
<dbReference type="SUPFAM" id="SSF81665">
    <property type="entry name" value="Calcium ATPase, transmembrane domain M"/>
    <property type="match status" value="1"/>
</dbReference>
<keyword evidence="5" id="KW-0597">Phosphoprotein</keyword>
<feature type="transmembrane region" description="Helical" evidence="15">
    <location>
        <begin position="169"/>
        <end position="193"/>
    </location>
</feature>
<feature type="transmembrane region" description="Helical" evidence="15">
    <location>
        <begin position="205"/>
        <end position="226"/>
    </location>
</feature>
<evidence type="ECO:0000256" key="8">
    <source>
        <dbReference type="ARBA" id="ARBA00022741"/>
    </source>
</evidence>
<dbReference type="Pfam" id="PF00702">
    <property type="entry name" value="Hydrolase"/>
    <property type="match status" value="1"/>
</dbReference>
<evidence type="ECO:0000256" key="12">
    <source>
        <dbReference type="ARBA" id="ARBA00022989"/>
    </source>
</evidence>
<dbReference type="InterPro" id="IPR023299">
    <property type="entry name" value="ATPase_P-typ_cyto_dom_N"/>
</dbReference>
<keyword evidence="14 15" id="KW-0472">Membrane</keyword>